<dbReference type="Proteomes" id="UP000434957">
    <property type="component" value="Unassembled WGS sequence"/>
</dbReference>
<dbReference type="PANTHER" id="PTHR14463">
    <property type="entry name" value="LIPASE MATURATION FACTOR"/>
    <property type="match status" value="1"/>
</dbReference>
<dbReference type="InterPro" id="IPR009613">
    <property type="entry name" value="LMF"/>
</dbReference>
<gene>
    <name evidence="2" type="ORF">PR002_g26498</name>
    <name evidence="3" type="ORF">PR003_g26867</name>
</gene>
<dbReference type="PANTHER" id="PTHR14463:SF5">
    <property type="entry name" value="LIPASE MATURATION FACTOR 2"/>
    <property type="match status" value="1"/>
</dbReference>
<dbReference type="EMBL" id="QXFT01003587">
    <property type="protein sequence ID" value="KAE9284391.1"/>
    <property type="molecule type" value="Genomic_DNA"/>
</dbReference>
<dbReference type="AlphaFoldDB" id="A0A6A3HST1"/>
<evidence type="ECO:0000313" key="5">
    <source>
        <dbReference type="Proteomes" id="UP000435112"/>
    </source>
</evidence>
<feature type="domain" description="Lipase maturation factor 1/2 N-terminal" evidence="1">
    <location>
        <begin position="129"/>
        <end position="232"/>
    </location>
</feature>
<dbReference type="GO" id="GO:0005789">
    <property type="term" value="C:endoplasmic reticulum membrane"/>
    <property type="evidence" value="ECO:0007669"/>
    <property type="project" value="TreeGrafter"/>
</dbReference>
<evidence type="ECO:0000313" key="2">
    <source>
        <dbReference type="EMBL" id="KAE8972497.1"/>
    </source>
</evidence>
<protein>
    <recommendedName>
        <fullName evidence="1">Lipase maturation factor 1/2 N-terminal domain-containing protein</fullName>
    </recommendedName>
</protein>
<evidence type="ECO:0000313" key="4">
    <source>
        <dbReference type="Proteomes" id="UP000434957"/>
    </source>
</evidence>
<dbReference type="OrthoDB" id="434126at2759"/>
<reference evidence="2 5" key="1">
    <citation type="submission" date="2018-09" db="EMBL/GenBank/DDBJ databases">
        <title>Genomic investigation of the strawberry pathogen Phytophthora fragariae indicates pathogenicity is determined by transcriptional variation in three key races.</title>
        <authorList>
            <person name="Adams T.M."/>
            <person name="Armitage A.D."/>
            <person name="Sobczyk M.K."/>
            <person name="Bates H.J."/>
            <person name="Dunwell J.M."/>
            <person name="Nellist C.F."/>
            <person name="Harrison R.J."/>
        </authorList>
    </citation>
    <scope>NUCLEOTIDE SEQUENCE [LARGE SCALE GENOMIC DNA]</scope>
    <source>
        <strain evidence="2 5">SCRP324</strain>
        <strain evidence="3 4">SCRP333</strain>
    </source>
</reference>
<sequence>MLHFPREPFLICLCGVYAAAFASIRTQIRGLYGEDGIEPVDVFLRSVKRSYAGSRDASTLEWIVNRFPTLVWLHEPLQWTPSFCMEVICLVGATVSVLGVVRPAWRTAGPLALLWFCYLSIVQCGQTFMQFQWDSFLLEVGVLAVLLAPWWQPHRKTDDTFETPAAAIWTLRFLFFKFMLMSGAVKIQSRCPTWLGLTALDFHFASQPLPLPLAWYALQAPPIINRLAVAVTCKGYISRRKDNDSHAEVRDSSSGVGMEHISDAPGCHESSFIEQSRILRLHVVGSVHNDGSG</sequence>
<dbReference type="EMBL" id="QXFU01003826">
    <property type="protein sequence ID" value="KAE8972497.1"/>
    <property type="molecule type" value="Genomic_DNA"/>
</dbReference>
<organism evidence="2 5">
    <name type="scientific">Phytophthora rubi</name>
    <dbReference type="NCBI Taxonomy" id="129364"/>
    <lineage>
        <taxon>Eukaryota</taxon>
        <taxon>Sar</taxon>
        <taxon>Stramenopiles</taxon>
        <taxon>Oomycota</taxon>
        <taxon>Peronosporomycetes</taxon>
        <taxon>Peronosporales</taxon>
        <taxon>Peronosporaceae</taxon>
        <taxon>Phytophthora</taxon>
    </lineage>
</organism>
<dbReference type="Pfam" id="PF06762">
    <property type="entry name" value="LMF1"/>
    <property type="match status" value="1"/>
</dbReference>
<keyword evidence="4" id="KW-1185">Reference proteome</keyword>
<evidence type="ECO:0000313" key="3">
    <source>
        <dbReference type="EMBL" id="KAE9284391.1"/>
    </source>
</evidence>
<name>A0A6A3HST1_9STRA</name>
<dbReference type="GO" id="GO:0051604">
    <property type="term" value="P:protein maturation"/>
    <property type="evidence" value="ECO:0007669"/>
    <property type="project" value="InterPro"/>
</dbReference>
<dbReference type="Proteomes" id="UP000435112">
    <property type="component" value="Unassembled WGS sequence"/>
</dbReference>
<evidence type="ECO:0000259" key="1">
    <source>
        <dbReference type="Pfam" id="PF06762"/>
    </source>
</evidence>
<accession>A0A6A3HST1</accession>
<proteinExistence type="predicted"/>
<comment type="caution">
    <text evidence="2">The sequence shown here is derived from an EMBL/GenBank/DDBJ whole genome shotgun (WGS) entry which is preliminary data.</text>
</comment>
<dbReference type="InterPro" id="IPR057434">
    <property type="entry name" value="LMF1/2_N"/>
</dbReference>